<dbReference type="GO" id="GO:0006465">
    <property type="term" value="P:signal peptide processing"/>
    <property type="evidence" value="ECO:0007669"/>
    <property type="project" value="UniProtKB-UniRule"/>
</dbReference>
<evidence type="ECO:0000256" key="2">
    <source>
        <dbReference type="ARBA" id="ARBA00022692"/>
    </source>
</evidence>
<dbReference type="GO" id="GO:0004252">
    <property type="term" value="F:serine-type endopeptidase activity"/>
    <property type="evidence" value="ECO:0007669"/>
    <property type="project" value="UniProtKB-UniRule"/>
</dbReference>
<evidence type="ECO:0000313" key="8">
    <source>
        <dbReference type="Proteomes" id="UP000037109"/>
    </source>
</evidence>
<feature type="transmembrane region" description="Helical" evidence="6">
    <location>
        <begin position="12"/>
        <end position="32"/>
    </location>
</feature>
<dbReference type="RefSeq" id="WP_053436956.1">
    <property type="nucleotide sequence ID" value="NZ_LGUF01000007.1"/>
</dbReference>
<dbReference type="SUPFAM" id="SSF51306">
    <property type="entry name" value="LexA/Signal peptidase"/>
    <property type="match status" value="1"/>
</dbReference>
<dbReference type="PANTHER" id="PTHR10806:SF6">
    <property type="entry name" value="SIGNAL PEPTIDASE COMPLEX CATALYTIC SUBUNIT SEC11"/>
    <property type="match status" value="1"/>
</dbReference>
<gene>
    <name evidence="7" type="ORF">AF332_24055</name>
</gene>
<accession>A0A0M0GIC0</accession>
<dbReference type="GO" id="GO:0016020">
    <property type="term" value="C:membrane"/>
    <property type="evidence" value="ECO:0007669"/>
    <property type="project" value="UniProtKB-SubCell"/>
</dbReference>
<protein>
    <recommendedName>
        <fullName evidence="5">Signal peptidase I</fullName>
        <ecNumber evidence="5">3.4.21.89</ecNumber>
    </recommendedName>
</protein>
<evidence type="ECO:0000256" key="4">
    <source>
        <dbReference type="ARBA" id="ARBA00023136"/>
    </source>
</evidence>
<evidence type="ECO:0000256" key="3">
    <source>
        <dbReference type="ARBA" id="ARBA00022989"/>
    </source>
</evidence>
<evidence type="ECO:0000256" key="5">
    <source>
        <dbReference type="NCBIfam" id="TIGR02228"/>
    </source>
</evidence>
<keyword evidence="2 6" id="KW-0812">Transmembrane</keyword>
<dbReference type="InterPro" id="IPR019533">
    <property type="entry name" value="Peptidase_S26"/>
</dbReference>
<evidence type="ECO:0000256" key="1">
    <source>
        <dbReference type="ARBA" id="ARBA00004370"/>
    </source>
</evidence>
<keyword evidence="4 6" id="KW-0472">Membrane</keyword>
<dbReference type="PATRIC" id="fig|1459.3.peg.5303"/>
<dbReference type="OrthoDB" id="2243765at2"/>
<comment type="subcellular location">
    <subcellularLocation>
        <location evidence="1">Membrane</location>
    </subcellularLocation>
</comment>
<dbReference type="InterPro" id="IPR036286">
    <property type="entry name" value="LexA/Signal_pep-like_sf"/>
</dbReference>
<keyword evidence="3 6" id="KW-1133">Transmembrane helix</keyword>
<dbReference type="Gene3D" id="2.10.109.10">
    <property type="entry name" value="Umud Fragment, subunit A"/>
    <property type="match status" value="1"/>
</dbReference>
<dbReference type="EMBL" id="LGUF01000007">
    <property type="protein sequence ID" value="KON89594.1"/>
    <property type="molecule type" value="Genomic_DNA"/>
</dbReference>
<comment type="caution">
    <text evidence="7">The sequence shown here is derived from an EMBL/GenBank/DDBJ whole genome shotgun (WGS) entry which is preliminary data.</text>
</comment>
<dbReference type="EC" id="3.4.21.89" evidence="5"/>
<reference evidence="8" key="1">
    <citation type="submission" date="2015-07" db="EMBL/GenBank/DDBJ databases">
        <title>Fjat-10036 dsm4.</title>
        <authorList>
            <person name="Liu B."/>
            <person name="Wang J."/>
            <person name="Zhu Y."/>
            <person name="Liu G."/>
            <person name="Chen Q."/>
            <person name="Chen Z."/>
            <person name="Lan J."/>
            <person name="Che J."/>
            <person name="Ge C."/>
            <person name="Shi H."/>
            <person name="Pan Z."/>
            <person name="Liu X."/>
        </authorList>
    </citation>
    <scope>NUCLEOTIDE SEQUENCE [LARGE SCALE GENOMIC DNA]</scope>
    <source>
        <strain evidence="8">DSM 4</strain>
    </source>
</reference>
<evidence type="ECO:0000256" key="6">
    <source>
        <dbReference type="SAM" id="Phobius"/>
    </source>
</evidence>
<organism evidence="7 8">
    <name type="scientific">Sporosarcina globispora</name>
    <name type="common">Bacillus globisporus</name>
    <dbReference type="NCBI Taxonomy" id="1459"/>
    <lineage>
        <taxon>Bacteria</taxon>
        <taxon>Bacillati</taxon>
        <taxon>Bacillota</taxon>
        <taxon>Bacilli</taxon>
        <taxon>Bacillales</taxon>
        <taxon>Caryophanaceae</taxon>
        <taxon>Sporosarcina</taxon>
    </lineage>
</organism>
<evidence type="ECO:0000313" key="7">
    <source>
        <dbReference type="EMBL" id="KON89594.1"/>
    </source>
</evidence>
<name>A0A0M0GIC0_SPOGL</name>
<dbReference type="PANTHER" id="PTHR10806">
    <property type="entry name" value="SIGNAL PEPTIDASE COMPLEX CATALYTIC SUBUNIT SEC11"/>
    <property type="match status" value="1"/>
</dbReference>
<dbReference type="GO" id="GO:0009003">
    <property type="term" value="F:signal peptidase activity"/>
    <property type="evidence" value="ECO:0007669"/>
    <property type="project" value="UniProtKB-EC"/>
</dbReference>
<dbReference type="InterPro" id="IPR001733">
    <property type="entry name" value="Peptidase_S26B"/>
</dbReference>
<dbReference type="NCBIfam" id="TIGR02228">
    <property type="entry name" value="sigpep_I_arch"/>
    <property type="match status" value="1"/>
</dbReference>
<dbReference type="PRINTS" id="PR00728">
    <property type="entry name" value="SIGNALPTASE"/>
</dbReference>
<dbReference type="STRING" id="1459.AF332_24055"/>
<keyword evidence="8" id="KW-1185">Reference proteome</keyword>
<sequence>MIKIMTKALTLLVRLVIIAMILTFLFITYQSVKHPEQPPSLLGFQLFTVLSNSMVPYFETGDMVIIKEVTQSDVNENDVITFKEENGKFITHRVIEIKNHNGRVQFVTQGDNNNVKDEEMVTDQNLVGKQVFLIPKAGYAVKFVSAPIGFILLVLFPILGYIFLELYERLKKSTKRGERPASE</sequence>
<feature type="transmembrane region" description="Helical" evidence="6">
    <location>
        <begin position="148"/>
        <end position="167"/>
    </location>
</feature>
<dbReference type="AlphaFoldDB" id="A0A0M0GIC0"/>
<proteinExistence type="predicted"/>
<dbReference type="Proteomes" id="UP000037109">
    <property type="component" value="Unassembled WGS sequence"/>
</dbReference>
<dbReference type="CDD" id="cd06530">
    <property type="entry name" value="S26_SPase_I"/>
    <property type="match status" value="1"/>
</dbReference>